<dbReference type="InterPro" id="IPR052895">
    <property type="entry name" value="HetReg/Transcr_Mod"/>
</dbReference>
<feature type="compositionally biased region" description="Polar residues" evidence="1">
    <location>
        <begin position="67"/>
        <end position="80"/>
    </location>
</feature>
<evidence type="ECO:0000256" key="1">
    <source>
        <dbReference type="SAM" id="MobiDB-lite"/>
    </source>
</evidence>
<accession>A0A9P9KSZ1</accession>
<dbReference type="PANTHER" id="PTHR24148:SF81">
    <property type="entry name" value="HETEROKARYON INCOMPATIBILITY DOMAIN-CONTAINING PROTEIN"/>
    <property type="match status" value="1"/>
</dbReference>
<feature type="region of interest" description="Disordered" evidence="1">
    <location>
        <begin position="1"/>
        <end position="21"/>
    </location>
</feature>
<dbReference type="AlphaFoldDB" id="A0A9P9KSZ1"/>
<sequence>MSRWHKLSCHRPRVSAEDGLPHCQSCDSSPNIQKLVSEQAGLSPPWSVPPDEKFGEMNLSWPESVLYSPQTQDTATTDTSEANKADDLGRQDEQSPVYNKKLQDGQFRLLYLPAVDDESCPIHASLEAYQTNDCPEYETVSYCWGGENDDTMLCKPVFLGDYWDILLQTNNCWSMLRYLRPRVGVRVAWVDAICINQKDHQERESQVAIMGSIYQRCLRVMVYLGQDVVRPKSTDNRAYPARRDLDTESVSAIGLHQLLKMRYFQRVWVIQELILAPMVVIPVHDVELTARRPTASREGVTWHESDAPWMRYLCAGQSDTSLRKILEHTRSSQSTDSRDKVFGLLGFLPGVPTRKGLRPNYLLSSRHIYIGTMAHLLLNEGHSHLLTEAAGYQAPPTVPSWLPDGNLLNIGGLLRKVSPHSLPRLTSRARFRMQFSSWTLFWAAVLRLNPDWETLLLAKSDGIRDDIGHPNQACGVLETSLPAPREPSIHPSTSALSIPLIYLWQSSSKPVQIHRDTALSHVFMMTAANCTLYICTSDTSLDNAIELGPTRVFLLKDKRNPPLLLFMRRLLPDSNYRLLKCCPCFGLFLSRKPPSESNFPPPPATLSVLKSDDMSHSRPVPLGQELTPILYETVYDVVSEAASLCNQSWARLQWMRPRASSFSRDSITAHITGLFYQLFSKPQESFVDLYFNFLRHCSPECYVEIRQGRVEAWVHVSMDPNTWLMIQESLHSSWYEKVFPLFPTGSTTDDVGPWYWAQTSNSSNCFACEDLDIPKIGTESATRVLSGWTSMVEVRRKPASSWIQSHRVSMVATVEGLRGWLRDSPYFRLFQRLKVCSRIVNQDEIALATTAPKLEYSSICFYEWPETFFGGEHTPGRLENITIF</sequence>
<keyword evidence="4" id="KW-1185">Reference proteome</keyword>
<organism evidence="3 4">
    <name type="scientific">Fusarium solani</name>
    <name type="common">Filamentous fungus</name>
    <dbReference type="NCBI Taxonomy" id="169388"/>
    <lineage>
        <taxon>Eukaryota</taxon>
        <taxon>Fungi</taxon>
        <taxon>Dikarya</taxon>
        <taxon>Ascomycota</taxon>
        <taxon>Pezizomycotina</taxon>
        <taxon>Sordariomycetes</taxon>
        <taxon>Hypocreomycetidae</taxon>
        <taxon>Hypocreales</taxon>
        <taxon>Nectriaceae</taxon>
        <taxon>Fusarium</taxon>
        <taxon>Fusarium solani species complex</taxon>
    </lineage>
</organism>
<proteinExistence type="predicted"/>
<reference evidence="3" key="1">
    <citation type="journal article" date="2021" name="Nat. Commun.">
        <title>Genetic determinants of endophytism in the Arabidopsis root mycobiome.</title>
        <authorList>
            <person name="Mesny F."/>
            <person name="Miyauchi S."/>
            <person name="Thiergart T."/>
            <person name="Pickel B."/>
            <person name="Atanasova L."/>
            <person name="Karlsson M."/>
            <person name="Huettel B."/>
            <person name="Barry K.W."/>
            <person name="Haridas S."/>
            <person name="Chen C."/>
            <person name="Bauer D."/>
            <person name="Andreopoulos W."/>
            <person name="Pangilinan J."/>
            <person name="LaButti K."/>
            <person name="Riley R."/>
            <person name="Lipzen A."/>
            <person name="Clum A."/>
            <person name="Drula E."/>
            <person name="Henrissat B."/>
            <person name="Kohler A."/>
            <person name="Grigoriev I.V."/>
            <person name="Martin F.M."/>
            <person name="Hacquard S."/>
        </authorList>
    </citation>
    <scope>NUCLEOTIDE SEQUENCE</scope>
    <source>
        <strain evidence="3">FSSC 5 MPI-SDFR-AT-0091</strain>
    </source>
</reference>
<comment type="caution">
    <text evidence="3">The sequence shown here is derived from an EMBL/GenBank/DDBJ whole genome shotgun (WGS) entry which is preliminary data.</text>
</comment>
<dbReference type="EMBL" id="JAGTJS010000005">
    <property type="protein sequence ID" value="KAH7267988.1"/>
    <property type="molecule type" value="Genomic_DNA"/>
</dbReference>
<feature type="region of interest" description="Disordered" evidence="1">
    <location>
        <begin position="66"/>
        <end position="97"/>
    </location>
</feature>
<feature type="compositionally biased region" description="Basic residues" evidence="1">
    <location>
        <begin position="1"/>
        <end position="13"/>
    </location>
</feature>
<evidence type="ECO:0000313" key="3">
    <source>
        <dbReference type="EMBL" id="KAH7267988.1"/>
    </source>
</evidence>
<dbReference type="PANTHER" id="PTHR24148">
    <property type="entry name" value="ANKYRIN REPEAT DOMAIN-CONTAINING PROTEIN 39 HOMOLOG-RELATED"/>
    <property type="match status" value="1"/>
</dbReference>
<feature type="domain" description="Heterokaryon incompatibility" evidence="2">
    <location>
        <begin position="137"/>
        <end position="272"/>
    </location>
</feature>
<dbReference type="OrthoDB" id="2157530at2759"/>
<name>A0A9P9KSZ1_FUSSL</name>
<dbReference type="InterPro" id="IPR010730">
    <property type="entry name" value="HET"/>
</dbReference>
<dbReference type="Pfam" id="PF06985">
    <property type="entry name" value="HET"/>
    <property type="match status" value="1"/>
</dbReference>
<evidence type="ECO:0000259" key="2">
    <source>
        <dbReference type="Pfam" id="PF06985"/>
    </source>
</evidence>
<evidence type="ECO:0000313" key="4">
    <source>
        <dbReference type="Proteomes" id="UP000736672"/>
    </source>
</evidence>
<dbReference type="Proteomes" id="UP000736672">
    <property type="component" value="Unassembled WGS sequence"/>
</dbReference>
<protein>
    <submittedName>
        <fullName evidence="3">Heterokaryon incompatibility protein-domain-containing protein</fullName>
    </submittedName>
</protein>
<feature type="compositionally biased region" description="Basic and acidic residues" evidence="1">
    <location>
        <begin position="81"/>
        <end position="93"/>
    </location>
</feature>
<gene>
    <name evidence="3" type="ORF">B0J15DRAFT_486308</name>
</gene>